<evidence type="ECO:0000256" key="6">
    <source>
        <dbReference type="RuleBase" id="RU361161"/>
    </source>
</evidence>
<dbReference type="InterPro" id="IPR019800">
    <property type="entry name" value="Glyco_hydro_3_AS"/>
</dbReference>
<organism evidence="10 11">
    <name type="scientific">Micromonospora rhizosphaerae</name>
    <dbReference type="NCBI Taxonomy" id="568872"/>
    <lineage>
        <taxon>Bacteria</taxon>
        <taxon>Bacillati</taxon>
        <taxon>Actinomycetota</taxon>
        <taxon>Actinomycetes</taxon>
        <taxon>Micromonosporales</taxon>
        <taxon>Micromonosporaceae</taxon>
        <taxon>Micromonospora</taxon>
    </lineage>
</organism>
<evidence type="ECO:0000256" key="4">
    <source>
        <dbReference type="ARBA" id="ARBA00022801"/>
    </source>
</evidence>
<dbReference type="Pfam" id="PF01915">
    <property type="entry name" value="Glyco_hydro_3_C"/>
    <property type="match status" value="1"/>
</dbReference>
<sequence length="625" mass="65435">MRDRFGLRVCVAVVSVGALLSSTAVPSVAAGEVPIGAADRDWPGHSDDATLRGKIIKMLRHMTLQEKVGQLFVVEVYGQDANSVSPAMAARNRALYGVDTPAQVIDKYKPGGVIYFDSRRGPDNVRNPRQIGTLSNGLQAAAVSQRQPIPLLISTDQEGGAVVFRLVAPATAMPGNMALGAARSTADAHRSAEVIGTELAAVGINQNYAPVADVNVNPANPVIGVRSVGEDPALVSGIVAAQVDGYHDGGVATVAKHFPGHGDTAVDSHFGLPEVTHTREQIEAIDLPPFRAAIDEGVDTIMTAHVVLRSVDPSGAPATMSEPILTGLLREELDYDGLIVTDALDMGGATSTYPPNVAPVEAFKAGADQLVLAPQMDVAYNAVLDAIRSGEISMRRLDESVYRILRLKMKRGLFDDPFVDVDLAEKVVGAPDHLADAQVITDHTTTLVKNDAGVLPLSDDPRNVLVTGWGVTTTSTLGNAIGQRGQTVTVRETGTTPSQATINQVVAEAANSDLVVVSTMNAASVSVTTGLPTASAAAQQALVKALLATGKPVVVSGMRNPYDISYLTEAPTYLATYGYTAAQLESLTRVLFGEVNPVGKLPVTIPRADGSGALYPFGHGLSYHG</sequence>
<dbReference type="SUPFAM" id="SSF51445">
    <property type="entry name" value="(Trans)glycosidases"/>
    <property type="match status" value="1"/>
</dbReference>
<keyword evidence="5 6" id="KW-0326">Glycosidase</keyword>
<dbReference type="Gene3D" id="3.40.50.1700">
    <property type="entry name" value="Glycoside hydrolase family 3 C-terminal domain"/>
    <property type="match status" value="1"/>
</dbReference>
<dbReference type="InterPro" id="IPR001764">
    <property type="entry name" value="Glyco_hydro_3_N"/>
</dbReference>
<dbReference type="InterPro" id="IPR002772">
    <property type="entry name" value="Glyco_hydro_3_C"/>
</dbReference>
<dbReference type="EMBL" id="FMHV01000002">
    <property type="protein sequence ID" value="SCL23071.1"/>
    <property type="molecule type" value="Genomic_DNA"/>
</dbReference>
<keyword evidence="7" id="KW-0732">Signal</keyword>
<keyword evidence="11" id="KW-1185">Reference proteome</keyword>
<evidence type="ECO:0000256" key="1">
    <source>
        <dbReference type="ARBA" id="ARBA00001231"/>
    </source>
</evidence>
<feature type="domain" description="Glycoside hydrolase family 3 N-terminal" evidence="8">
    <location>
        <begin position="63"/>
        <end position="407"/>
    </location>
</feature>
<evidence type="ECO:0000259" key="8">
    <source>
        <dbReference type="Pfam" id="PF00933"/>
    </source>
</evidence>
<evidence type="ECO:0000256" key="3">
    <source>
        <dbReference type="ARBA" id="ARBA00012663"/>
    </source>
</evidence>
<dbReference type="STRING" id="568872.GA0070624_2665"/>
<dbReference type="GO" id="GO:0005975">
    <property type="term" value="P:carbohydrate metabolic process"/>
    <property type="evidence" value="ECO:0007669"/>
    <property type="project" value="InterPro"/>
</dbReference>
<evidence type="ECO:0000313" key="11">
    <source>
        <dbReference type="Proteomes" id="UP000199413"/>
    </source>
</evidence>
<dbReference type="Gene3D" id="3.20.20.300">
    <property type="entry name" value="Glycoside hydrolase, family 3, N-terminal domain"/>
    <property type="match status" value="1"/>
</dbReference>
<evidence type="ECO:0000313" key="10">
    <source>
        <dbReference type="EMBL" id="SCL23071.1"/>
    </source>
</evidence>
<dbReference type="GO" id="GO:0009254">
    <property type="term" value="P:peptidoglycan turnover"/>
    <property type="evidence" value="ECO:0007669"/>
    <property type="project" value="TreeGrafter"/>
</dbReference>
<feature type="signal peptide" evidence="7">
    <location>
        <begin position="1"/>
        <end position="29"/>
    </location>
</feature>
<dbReference type="EC" id="3.2.1.52" evidence="3"/>
<comment type="similarity">
    <text evidence="2 6">Belongs to the glycosyl hydrolase 3 family.</text>
</comment>
<dbReference type="PROSITE" id="PS00775">
    <property type="entry name" value="GLYCOSYL_HYDROL_F3"/>
    <property type="match status" value="1"/>
</dbReference>
<evidence type="ECO:0000256" key="2">
    <source>
        <dbReference type="ARBA" id="ARBA00005336"/>
    </source>
</evidence>
<evidence type="ECO:0000259" key="9">
    <source>
        <dbReference type="Pfam" id="PF01915"/>
    </source>
</evidence>
<dbReference type="GO" id="GO:0004563">
    <property type="term" value="F:beta-N-acetylhexosaminidase activity"/>
    <property type="evidence" value="ECO:0007669"/>
    <property type="project" value="UniProtKB-EC"/>
</dbReference>
<dbReference type="SUPFAM" id="SSF52279">
    <property type="entry name" value="Beta-D-glucan exohydrolase, C-terminal domain"/>
    <property type="match status" value="1"/>
</dbReference>
<dbReference type="InterPro" id="IPR036962">
    <property type="entry name" value="Glyco_hydro_3_N_sf"/>
</dbReference>
<name>A0A1C6S0V0_9ACTN</name>
<dbReference type="InterPro" id="IPR050226">
    <property type="entry name" value="NagZ_Beta-hexosaminidase"/>
</dbReference>
<feature type="chain" id="PRO_5008745272" description="beta-N-acetylhexosaminidase" evidence="7">
    <location>
        <begin position="30"/>
        <end position="625"/>
    </location>
</feature>
<protein>
    <recommendedName>
        <fullName evidence="3">beta-N-acetylhexosaminidase</fullName>
        <ecNumber evidence="3">3.2.1.52</ecNumber>
    </recommendedName>
</protein>
<dbReference type="Proteomes" id="UP000199413">
    <property type="component" value="Unassembled WGS sequence"/>
</dbReference>
<dbReference type="InterPro" id="IPR017853">
    <property type="entry name" value="GH"/>
</dbReference>
<dbReference type="PANTHER" id="PTHR30480:SF13">
    <property type="entry name" value="BETA-HEXOSAMINIDASE"/>
    <property type="match status" value="1"/>
</dbReference>
<feature type="domain" description="Glycoside hydrolase family 3 C-terminal" evidence="9">
    <location>
        <begin position="446"/>
        <end position="623"/>
    </location>
</feature>
<dbReference type="InterPro" id="IPR036881">
    <property type="entry name" value="Glyco_hydro_3_C_sf"/>
</dbReference>
<evidence type="ECO:0000256" key="5">
    <source>
        <dbReference type="ARBA" id="ARBA00023295"/>
    </source>
</evidence>
<dbReference type="PANTHER" id="PTHR30480">
    <property type="entry name" value="BETA-HEXOSAMINIDASE-RELATED"/>
    <property type="match status" value="1"/>
</dbReference>
<keyword evidence="4 6" id="KW-0378">Hydrolase</keyword>
<gene>
    <name evidence="10" type="ORF">GA0070624_2665</name>
</gene>
<dbReference type="Pfam" id="PF00933">
    <property type="entry name" value="Glyco_hydro_3"/>
    <property type="match status" value="1"/>
</dbReference>
<accession>A0A1C6S0V0</accession>
<proteinExistence type="inferred from homology"/>
<comment type="catalytic activity">
    <reaction evidence="1">
        <text>Hydrolysis of terminal non-reducing N-acetyl-D-hexosamine residues in N-acetyl-beta-D-hexosaminides.</text>
        <dbReference type="EC" id="3.2.1.52"/>
    </reaction>
</comment>
<reference evidence="11" key="1">
    <citation type="submission" date="2016-06" db="EMBL/GenBank/DDBJ databases">
        <authorList>
            <person name="Varghese N."/>
            <person name="Submissions Spin"/>
        </authorList>
    </citation>
    <scope>NUCLEOTIDE SEQUENCE [LARGE SCALE GENOMIC DNA]</scope>
    <source>
        <strain evidence="11">DSM 45431</strain>
    </source>
</reference>
<evidence type="ECO:0000256" key="7">
    <source>
        <dbReference type="SAM" id="SignalP"/>
    </source>
</evidence>
<dbReference type="FunFam" id="3.20.20.300:FF:000014">
    <property type="entry name" value="Beta-hexosaminidase, lipoprotein"/>
    <property type="match status" value="1"/>
</dbReference>
<dbReference type="AlphaFoldDB" id="A0A1C6S0V0"/>
<dbReference type="OrthoDB" id="9805821at2"/>